<organism evidence="5">
    <name type="scientific">marine sediment metagenome</name>
    <dbReference type="NCBI Taxonomy" id="412755"/>
    <lineage>
        <taxon>unclassified sequences</taxon>
        <taxon>metagenomes</taxon>
        <taxon>ecological metagenomes</taxon>
    </lineage>
</organism>
<accession>A0A0F9WHN6</accession>
<dbReference type="Gene3D" id="3.40.50.300">
    <property type="entry name" value="P-loop containing nucleotide triphosphate hydrolases"/>
    <property type="match status" value="3"/>
</dbReference>
<evidence type="ECO:0000259" key="4">
    <source>
        <dbReference type="Pfam" id="PF18741"/>
    </source>
</evidence>
<dbReference type="GO" id="GO:0004386">
    <property type="term" value="F:helicase activity"/>
    <property type="evidence" value="ECO:0007669"/>
    <property type="project" value="InterPro"/>
</dbReference>
<dbReference type="InterPro" id="IPR049468">
    <property type="entry name" value="Restrct_endonuc-II-like_dom"/>
</dbReference>
<dbReference type="Pfam" id="PF13086">
    <property type="entry name" value="AAA_11"/>
    <property type="match status" value="2"/>
</dbReference>
<dbReference type="InterPro" id="IPR025103">
    <property type="entry name" value="DUF4011"/>
</dbReference>
<dbReference type="InterPro" id="IPR047187">
    <property type="entry name" value="SF1_C_Upf1"/>
</dbReference>
<dbReference type="Pfam" id="PF13195">
    <property type="entry name" value="DUF4011"/>
    <property type="match status" value="1"/>
</dbReference>
<reference evidence="5" key="1">
    <citation type="journal article" date="2015" name="Nature">
        <title>Complex archaea that bridge the gap between prokaryotes and eukaryotes.</title>
        <authorList>
            <person name="Spang A."/>
            <person name="Saw J.H."/>
            <person name="Jorgensen S.L."/>
            <person name="Zaremba-Niedzwiedzka K."/>
            <person name="Martijn J."/>
            <person name="Lind A.E."/>
            <person name="van Eijk R."/>
            <person name="Schleper C."/>
            <person name="Guy L."/>
            <person name="Ettema T.J."/>
        </authorList>
    </citation>
    <scope>NUCLEOTIDE SEQUENCE</scope>
</reference>
<dbReference type="InterPro" id="IPR045055">
    <property type="entry name" value="DNA2/NAM7-like"/>
</dbReference>
<comment type="caution">
    <text evidence="5">The sequence shown here is derived from an EMBL/GenBank/DDBJ whole genome shotgun (WGS) entry which is preliminary data.</text>
</comment>
<dbReference type="CDD" id="cd18808">
    <property type="entry name" value="SF1_C_Upf1"/>
    <property type="match status" value="1"/>
</dbReference>
<dbReference type="InterPro" id="IPR027417">
    <property type="entry name" value="P-loop_NTPase"/>
</dbReference>
<dbReference type="SUPFAM" id="SSF52540">
    <property type="entry name" value="P-loop containing nucleoside triphosphate hydrolases"/>
    <property type="match status" value="1"/>
</dbReference>
<name>A0A0F9WHN6_9ZZZZ</name>
<evidence type="ECO:0000259" key="2">
    <source>
        <dbReference type="Pfam" id="PF13086"/>
    </source>
</evidence>
<dbReference type="InterPro" id="IPR011335">
    <property type="entry name" value="Restrct_endonuc-II-like"/>
</dbReference>
<dbReference type="SUPFAM" id="SSF52980">
    <property type="entry name" value="Restriction endonuclease-like"/>
    <property type="match status" value="1"/>
</dbReference>
<dbReference type="Pfam" id="PF11784">
    <property type="entry name" value="DUF3320"/>
    <property type="match status" value="1"/>
</dbReference>
<feature type="domain" description="DUF3320" evidence="1">
    <location>
        <begin position="1414"/>
        <end position="1459"/>
    </location>
</feature>
<evidence type="ECO:0000259" key="1">
    <source>
        <dbReference type="Pfam" id="PF11784"/>
    </source>
</evidence>
<evidence type="ECO:0000313" key="5">
    <source>
        <dbReference type="EMBL" id="KKO12028.1"/>
    </source>
</evidence>
<feature type="domain" description="DNA2/NAM7 helicase helicase" evidence="2">
    <location>
        <begin position="302"/>
        <end position="365"/>
    </location>
</feature>
<dbReference type="PANTHER" id="PTHR10887">
    <property type="entry name" value="DNA2/NAM7 HELICASE FAMILY"/>
    <property type="match status" value="1"/>
</dbReference>
<dbReference type="Pfam" id="PF13087">
    <property type="entry name" value="AAA_12"/>
    <property type="match status" value="1"/>
</dbReference>
<protein>
    <submittedName>
        <fullName evidence="5">Uncharacterized protein</fullName>
    </submittedName>
</protein>
<dbReference type="InterPro" id="IPR041679">
    <property type="entry name" value="DNA2/NAM7-like_C"/>
</dbReference>
<dbReference type="InterPro" id="IPR041677">
    <property type="entry name" value="DNA2/NAM7_AAA_11"/>
</dbReference>
<gene>
    <name evidence="5" type="ORF">LCGC14_0000360</name>
</gene>
<dbReference type="FunFam" id="3.40.960.10:FF:000002">
    <property type="entry name" value="DNA helicase related protein"/>
    <property type="match status" value="1"/>
</dbReference>
<feature type="domain" description="DNA2/NAM7 helicase helicase" evidence="2">
    <location>
        <begin position="941"/>
        <end position="981"/>
    </location>
</feature>
<evidence type="ECO:0000259" key="3">
    <source>
        <dbReference type="Pfam" id="PF13087"/>
    </source>
</evidence>
<dbReference type="Gene3D" id="3.40.960.10">
    <property type="entry name" value="VSR Endonuclease"/>
    <property type="match status" value="1"/>
</dbReference>
<dbReference type="EMBL" id="LAZR01000001">
    <property type="protein sequence ID" value="KKO12028.1"/>
    <property type="molecule type" value="Genomic_DNA"/>
</dbReference>
<feature type="domain" description="DNA2/NAM7 helicase-like C-terminal" evidence="3">
    <location>
        <begin position="1016"/>
        <end position="1209"/>
    </location>
</feature>
<dbReference type="InterPro" id="IPR021754">
    <property type="entry name" value="DUF3320"/>
</dbReference>
<dbReference type="Pfam" id="PF18741">
    <property type="entry name" value="MTES_1575"/>
    <property type="match status" value="1"/>
</dbReference>
<dbReference type="PANTHER" id="PTHR10887:SF530">
    <property type="entry name" value="SUPERFAMILY I DNA HELICASES"/>
    <property type="match status" value="1"/>
</dbReference>
<proteinExistence type="predicted"/>
<sequence>MPGINEKAISKVLEGARRKLLDTGTRNRLVHVNRANQRSNSLNVINESADEIYSILRAQAKRMRFKAMGKDKVSDEDDMQLAVAESDLSADPNRLTDNYIETPLGPDALARRLLRLAGDAKTAEEEQGLNILYLAIGFLKWRESPSSEIQREAPLILLPVQLVRNERTSTFDIQCRDDDITTNLPLQARLKQDFGIVLPEVEETEGWAPSQYYSQVTDAVSGQAGWSLDEDGMQLGFFSFAKLLMHRDLDPDTWPNETLSGNPLLRGILLDGFESDEPLFGPADKLDEKLDPADIIQVIDADASQTKVIEEVRKGASLVVQGPPGTGKSQTITNIIAAAAHDGKTVLFVAEKMAALSVVHDRLVKCGLRDVCLELHSRTANKKALAQELGRTLMASAAVLPGASDPMQLRKTRDELNDISNLLHEPFSNTGDTPFKAISEIIGFLGKGAPPPTIPLDKLEELDEDARKDAVSIIAAFVSALKRVGTPDQHPFRGTEDLDLQPTDLSRLESEIAAAVQSISELEAETSRVSDIMHQSMPETISDVLKLSLVLKSLDSAPVGVHTYINVLFAQAQNPRLIESLNAGVSWAEAHSAASPKFSASAWSVDLSEIRVAIVGGQTSFLSRLFGKYRRASKELSTFLSIDLPKAPAERLALVEELADVQLKRKSLANEEIWLQGVLGGSEWRGERTPFLEISRVASWLSELKNAEIFSNSTQVIEALESLPNPAATAKALSDQANRSRELIETPLKRLKLELEKAGFGEDLDSVKLAQLKATFVNMVEDTSRYVEWADFARSISSATRQGASQIVRSVLDGTLDSTCAVQEFTYACAEARWNYARQARPELNSLAQLDRHDLVRRFCDLEKERIETAKTLILSRHFDQVPRGSAGEMGIIRGEIARKRGHKPLRWVMKHAGSMVQRIKPVMLMSPISVAQFLPPLSVKFDLLVIDEASQIRPEDALGVVARARQIVVVGDQKQLPPTSFFERLVDDAEEDGDDEDLPVGATAADMESILSLCEARGLRQRMLEWHYRSRDPSLIRVSNAEFYGDGLVLPPSPLQLDEDYGLKFRKVPGVYARGGSGVGRQGTNRIEAEAVVRAVADHARKCPDLSLGVVTFSKAQADMINEVLEYQRQRDPVLAAFLREGKAEDVFIKNIENVQGDERDVILISVGYGPQQPNGPLTNMNFGPINGEGGERRLNVLFSRARVRCEVFASFDPGDIDPNRNKREGPRVLKRLLEYAKSGIMDERVPTGLGADSYFEEDVADVITSLGYIADLQVGTAGFRIDIGVRHPDRPGQYLVAVECDGAAYHSALWARERDRLRQGILENLGWEFHRIWSTDWFHHRKREIEKLQEKLMQARLSLENGIKVTGANEGGFYKEPADSEFIEEPIDIEHLVLSAPPYVRADLLVNSQLEPHEAPLSVLSGLVVKIVEIEGPIHVDEVARRISSAFGLSKAGKRIVSASGRAIHAAVRDGHSVRVEGSFVFTPSQLENPPVRDRSAETGNVLKGEYLPPMEILEAARRISNESGEMAPEDATKAVARLLGFRRVGPDLFEKIGNTLINASSAPVA</sequence>
<feature type="domain" description="Restriction endonuclease type II-like" evidence="4">
    <location>
        <begin position="1257"/>
        <end position="1354"/>
    </location>
</feature>